<dbReference type="AlphaFoldDB" id="A0A2T5G6U2"/>
<dbReference type="RefSeq" id="WP_273000527.1">
    <property type="nucleotide sequence ID" value="NZ_PEBV01000033.1"/>
</dbReference>
<dbReference type="InterPro" id="IPR051162">
    <property type="entry name" value="T4SS_component"/>
</dbReference>
<accession>A0A2T5G6U2</accession>
<organism evidence="2 3">
    <name type="scientific">Hydrogenibacillus schlegelii</name>
    <name type="common">Bacillus schlegelii</name>
    <dbReference type="NCBI Taxonomy" id="1484"/>
    <lineage>
        <taxon>Bacteria</taxon>
        <taxon>Bacillati</taxon>
        <taxon>Bacillota</taxon>
        <taxon>Bacilli</taxon>
        <taxon>Bacillales</taxon>
        <taxon>Bacillales Family X. Incertae Sedis</taxon>
        <taxon>Hydrogenibacillus</taxon>
    </lineage>
</organism>
<dbReference type="Proteomes" id="UP000244180">
    <property type="component" value="Unassembled WGS sequence"/>
</dbReference>
<proteinExistence type="predicted"/>
<evidence type="ECO:0000313" key="2">
    <source>
        <dbReference type="EMBL" id="PTQ51903.1"/>
    </source>
</evidence>
<sequence>MVKPSSASDRKIPAREVDIAAPAFVEEALGHVAVSDPATGLRYFRSFHAEILSGHTWFEMFRDALDAGTFVEGDVDLLIDVEPLPNDRELDRIARRIAHLIADRALEENPSKAAAIEDELADLRERQRRIRMSIERAYRVRLQVTASAKSPEDLRLFSAALVKRYAGKSIFLRPLDGLQLEGLKALVPTASFRLPDDHAMTLETSNIADFFPYGGGTLSHTTGVILGRDIYSGRPVWLDAWDRRLPNSHMMIIGRSGAGKSYTVMTLVHRSALLGIKHAIIDWKGEYEDFLTIIGMPFISLSETGEYRLNPYDVDITEDPSGARYVDLEEAVNFVQAIVFKMIRTYDEPSRPSLLTPEVKTFINHAIRDQYRELGITRDPNSLYERKSEPGRFSAELRRKPMPTLSGLYERMVRTDHPEIRAAASVLKLFTRYGDAPSYAIFDGQSTVEIGEAPIFAFAVNRLDKEIMRPIGLTVATRWVMERWAKKRPLEKKRIVVEEAQNLFNDPDVGSVWMESAYREARSTNTSVCSVTQGLEVFTRSQSGIAALKNSTIKLIGIQERVDIQSVADVLDLTEGESEFITRHAYKGNLLIRVDQEGAFLRVEASPYEHMMFTSDPNDPAYLERKMLVRQIRQQQREAVG</sequence>
<dbReference type="SUPFAM" id="SSF52540">
    <property type="entry name" value="P-loop containing nucleoside triphosphate hydrolases"/>
    <property type="match status" value="1"/>
</dbReference>
<evidence type="ECO:0000313" key="3">
    <source>
        <dbReference type="Proteomes" id="UP000244180"/>
    </source>
</evidence>
<name>A0A2T5G6U2_HYDSH</name>
<dbReference type="InterPro" id="IPR027417">
    <property type="entry name" value="P-loop_NTPase"/>
</dbReference>
<dbReference type="EMBL" id="PEBV01000033">
    <property type="protein sequence ID" value="PTQ51903.1"/>
    <property type="molecule type" value="Genomic_DNA"/>
</dbReference>
<dbReference type="PANTHER" id="PTHR30121">
    <property type="entry name" value="UNCHARACTERIZED PROTEIN YJGR-RELATED"/>
    <property type="match status" value="1"/>
</dbReference>
<dbReference type="InterPro" id="IPR043964">
    <property type="entry name" value="P-loop_TraG"/>
</dbReference>
<feature type="domain" description="TraG P-loop" evidence="1">
    <location>
        <begin position="229"/>
        <end position="619"/>
    </location>
</feature>
<dbReference type="Gene3D" id="3.40.50.300">
    <property type="entry name" value="P-loop containing nucleotide triphosphate hydrolases"/>
    <property type="match status" value="2"/>
</dbReference>
<protein>
    <recommendedName>
        <fullName evidence="1">TraG P-loop domain-containing protein</fullName>
    </recommendedName>
</protein>
<reference evidence="2 3" key="1">
    <citation type="submission" date="2017-08" db="EMBL/GenBank/DDBJ databases">
        <title>Burning lignite coal seam in the remote Altai Mountains harbors a hydrogen-driven thermophilic microbial community.</title>
        <authorList>
            <person name="Kadnikov V.V."/>
            <person name="Mardanov A.V."/>
            <person name="Ivasenko D."/>
            <person name="Beletsky A.V."/>
            <person name="Karnachuk O.V."/>
            <person name="Ravin N.V."/>
        </authorList>
    </citation>
    <scope>NUCLEOTIDE SEQUENCE [LARGE SCALE GENOMIC DNA]</scope>
    <source>
        <strain evidence="2">AL33</strain>
    </source>
</reference>
<dbReference type="PANTHER" id="PTHR30121:SF6">
    <property type="entry name" value="SLR6007 PROTEIN"/>
    <property type="match status" value="1"/>
</dbReference>
<gene>
    <name evidence="2" type="ORF">HSCHL_0979</name>
</gene>
<dbReference type="Pfam" id="PF19044">
    <property type="entry name" value="P-loop_TraG"/>
    <property type="match status" value="1"/>
</dbReference>
<comment type="caution">
    <text evidence="2">The sequence shown here is derived from an EMBL/GenBank/DDBJ whole genome shotgun (WGS) entry which is preliminary data.</text>
</comment>
<evidence type="ECO:0000259" key="1">
    <source>
        <dbReference type="Pfam" id="PF19044"/>
    </source>
</evidence>